<proteinExistence type="predicted"/>
<dbReference type="GO" id="GO:0003824">
    <property type="term" value="F:catalytic activity"/>
    <property type="evidence" value="ECO:0007669"/>
    <property type="project" value="UniProtKB-ARBA"/>
</dbReference>
<dbReference type="RefSeq" id="WP_155455077.1">
    <property type="nucleotide sequence ID" value="NZ_WNKX01000011.1"/>
</dbReference>
<dbReference type="InterPro" id="IPR013767">
    <property type="entry name" value="PAS_fold"/>
</dbReference>
<dbReference type="InterPro" id="IPR000014">
    <property type="entry name" value="PAS"/>
</dbReference>
<dbReference type="NCBIfam" id="TIGR00254">
    <property type="entry name" value="GGDEF"/>
    <property type="match status" value="1"/>
</dbReference>
<organism evidence="4 5">
    <name type="scientific">Massilia eburnea</name>
    <dbReference type="NCBI Taxonomy" id="1776165"/>
    <lineage>
        <taxon>Bacteria</taxon>
        <taxon>Pseudomonadati</taxon>
        <taxon>Pseudomonadota</taxon>
        <taxon>Betaproteobacteria</taxon>
        <taxon>Burkholderiales</taxon>
        <taxon>Oxalobacteraceae</taxon>
        <taxon>Telluria group</taxon>
        <taxon>Massilia</taxon>
    </lineage>
</organism>
<dbReference type="Gene3D" id="3.30.70.270">
    <property type="match status" value="1"/>
</dbReference>
<keyword evidence="5" id="KW-1185">Reference proteome</keyword>
<dbReference type="NCBIfam" id="TIGR00229">
    <property type="entry name" value="sensory_box"/>
    <property type="match status" value="1"/>
</dbReference>
<dbReference type="InterPro" id="IPR000160">
    <property type="entry name" value="GGDEF_dom"/>
</dbReference>
<dbReference type="Proteomes" id="UP000472320">
    <property type="component" value="Unassembled WGS sequence"/>
</dbReference>
<dbReference type="InterPro" id="IPR043128">
    <property type="entry name" value="Rev_trsase/Diguanyl_cyclase"/>
</dbReference>
<dbReference type="InterPro" id="IPR000700">
    <property type="entry name" value="PAS-assoc_C"/>
</dbReference>
<dbReference type="OrthoDB" id="8526884at2"/>
<dbReference type="CDD" id="cd00130">
    <property type="entry name" value="PAS"/>
    <property type="match status" value="1"/>
</dbReference>
<gene>
    <name evidence="4" type="ORF">GM658_16160</name>
</gene>
<dbReference type="FunFam" id="3.30.70.270:FF:000001">
    <property type="entry name" value="Diguanylate cyclase domain protein"/>
    <property type="match status" value="1"/>
</dbReference>
<feature type="domain" description="PAS" evidence="1">
    <location>
        <begin position="47"/>
        <end position="92"/>
    </location>
</feature>
<feature type="domain" description="PAC" evidence="2">
    <location>
        <begin position="118"/>
        <end position="172"/>
    </location>
</feature>
<evidence type="ECO:0000259" key="3">
    <source>
        <dbReference type="PROSITE" id="PS50887"/>
    </source>
</evidence>
<name>A0A6L6QJ54_9BURK</name>
<sequence>MAAVLEISLASLSSAVLAAAFTAWLMLRRVTGISRLLRQRMRSAAAREHLVAKVFDATSEGILVVDRDMRIVEANRAFAAMSGYERQHLIGQHPRIMQSGKQDADFYKTMWQGLLGSGQWQGKVWDKRCDGSLFAAHLTLSAVRDEMGKVQYYFGLFTDITEECVRQEEIEQMAFIDPLTRLPNRRLMEDRLQQALAFAARTEKLVAVCVMDLDGFKNVNDTFGHEAGDAVLVEVASRLQQVVRANDTVARLGGDEFVLLLAGLNDVSEAEEILERALAAVRAPVRLADEQPAYVSASIGLAIFPHDAQLADDLLRRSDAAMYAAKRQGRDRCKRAQSRPLA</sequence>
<dbReference type="PROSITE" id="PS50113">
    <property type="entry name" value="PAC"/>
    <property type="match status" value="1"/>
</dbReference>
<dbReference type="SMART" id="SM00267">
    <property type="entry name" value="GGDEF"/>
    <property type="match status" value="1"/>
</dbReference>
<dbReference type="InterPro" id="IPR029787">
    <property type="entry name" value="Nucleotide_cyclase"/>
</dbReference>
<dbReference type="CDD" id="cd01949">
    <property type="entry name" value="GGDEF"/>
    <property type="match status" value="1"/>
</dbReference>
<feature type="domain" description="GGDEF" evidence="3">
    <location>
        <begin position="204"/>
        <end position="338"/>
    </location>
</feature>
<dbReference type="Gene3D" id="3.30.450.20">
    <property type="entry name" value="PAS domain"/>
    <property type="match status" value="1"/>
</dbReference>
<dbReference type="EMBL" id="WNKX01000011">
    <property type="protein sequence ID" value="MTW12140.1"/>
    <property type="molecule type" value="Genomic_DNA"/>
</dbReference>
<evidence type="ECO:0000259" key="1">
    <source>
        <dbReference type="PROSITE" id="PS50112"/>
    </source>
</evidence>
<evidence type="ECO:0000313" key="4">
    <source>
        <dbReference type="EMBL" id="MTW12140.1"/>
    </source>
</evidence>
<dbReference type="InterPro" id="IPR035965">
    <property type="entry name" value="PAS-like_dom_sf"/>
</dbReference>
<protein>
    <submittedName>
        <fullName evidence="4">Diguanylate cyclase</fullName>
    </submittedName>
</protein>
<evidence type="ECO:0000313" key="5">
    <source>
        <dbReference type="Proteomes" id="UP000472320"/>
    </source>
</evidence>
<dbReference type="AlphaFoldDB" id="A0A6L6QJ54"/>
<comment type="caution">
    <text evidence="4">The sequence shown here is derived from an EMBL/GenBank/DDBJ whole genome shotgun (WGS) entry which is preliminary data.</text>
</comment>
<dbReference type="PANTHER" id="PTHR46663">
    <property type="entry name" value="DIGUANYLATE CYCLASE DGCT-RELATED"/>
    <property type="match status" value="1"/>
</dbReference>
<dbReference type="PROSITE" id="PS50887">
    <property type="entry name" value="GGDEF"/>
    <property type="match status" value="1"/>
</dbReference>
<reference evidence="4 5" key="1">
    <citation type="submission" date="2019-11" db="EMBL/GenBank/DDBJ databases">
        <title>Type strains purchased from KCTC, JCM and DSMZ.</title>
        <authorList>
            <person name="Lu H."/>
        </authorList>
    </citation>
    <scope>NUCLEOTIDE SEQUENCE [LARGE SCALE GENOMIC DNA]</scope>
    <source>
        <strain evidence="4 5">JCM 31587</strain>
    </source>
</reference>
<dbReference type="SUPFAM" id="SSF55073">
    <property type="entry name" value="Nucleotide cyclase"/>
    <property type="match status" value="1"/>
</dbReference>
<dbReference type="SUPFAM" id="SSF55785">
    <property type="entry name" value="PYP-like sensor domain (PAS domain)"/>
    <property type="match status" value="1"/>
</dbReference>
<evidence type="ECO:0000259" key="2">
    <source>
        <dbReference type="PROSITE" id="PS50113"/>
    </source>
</evidence>
<dbReference type="SMART" id="SM00091">
    <property type="entry name" value="PAS"/>
    <property type="match status" value="1"/>
</dbReference>
<accession>A0A6L6QJ54</accession>
<dbReference type="GO" id="GO:0006355">
    <property type="term" value="P:regulation of DNA-templated transcription"/>
    <property type="evidence" value="ECO:0007669"/>
    <property type="project" value="InterPro"/>
</dbReference>
<dbReference type="Pfam" id="PF00990">
    <property type="entry name" value="GGDEF"/>
    <property type="match status" value="1"/>
</dbReference>
<dbReference type="PROSITE" id="PS50112">
    <property type="entry name" value="PAS"/>
    <property type="match status" value="1"/>
</dbReference>
<dbReference type="Pfam" id="PF00989">
    <property type="entry name" value="PAS"/>
    <property type="match status" value="1"/>
</dbReference>
<dbReference type="PANTHER" id="PTHR46663:SF3">
    <property type="entry name" value="SLL0267 PROTEIN"/>
    <property type="match status" value="1"/>
</dbReference>
<dbReference type="InterPro" id="IPR052163">
    <property type="entry name" value="DGC-Regulatory_Protein"/>
</dbReference>